<dbReference type="Pfam" id="PF13857">
    <property type="entry name" value="Ank_5"/>
    <property type="match status" value="1"/>
</dbReference>
<keyword evidence="8" id="KW-1185">Reference proteome</keyword>
<dbReference type="Gene3D" id="1.20.80.10">
    <property type="match status" value="1"/>
</dbReference>
<dbReference type="PRINTS" id="PR00689">
    <property type="entry name" value="ACOABINDINGP"/>
</dbReference>
<sequence length="236" mass="25589">MDYFPSPAFTSAASYLSSASSLRKVDNNTKLELYGLYKYLTFSSTPSGSRPSIFDMTGRAKWDAWQLAGQTHQDRPSGAEKRYLEIAHKLGWEESAVQTSAESALSNKGKEKATEDDIWDSDSERGSSGGGGGMVVVSSMRAPTPVEDETFHGLALSGDVGKLETFIGSHSNLDLNARDEYGYTALHLACDRGNTTAVQLLVRKGADITIKDADGFTARELAEEAGREDIVKLFSQ</sequence>
<dbReference type="Proteomes" id="UP000053558">
    <property type="component" value="Unassembled WGS sequence"/>
</dbReference>
<dbReference type="PANTHER" id="PTHR24119">
    <property type="entry name" value="ACYL-COA-BINDING DOMAIN-CONTAINING PROTEIN 6"/>
    <property type="match status" value="1"/>
</dbReference>
<feature type="region of interest" description="Disordered" evidence="5">
    <location>
        <begin position="101"/>
        <end position="133"/>
    </location>
</feature>
<dbReference type="SMART" id="SM00248">
    <property type="entry name" value="ANK"/>
    <property type="match status" value="1"/>
</dbReference>
<keyword evidence="2 4" id="KW-0040">ANK repeat</keyword>
<dbReference type="GO" id="GO:0000062">
    <property type="term" value="F:fatty-acyl-CoA binding"/>
    <property type="evidence" value="ECO:0007669"/>
    <property type="project" value="InterPro"/>
</dbReference>
<dbReference type="GeneID" id="19207126"/>
<feature type="domain" description="ACB" evidence="6">
    <location>
        <begin position="5"/>
        <end position="96"/>
    </location>
</feature>
<dbReference type="InterPro" id="IPR035984">
    <property type="entry name" value="Acyl-CoA-binding_sf"/>
</dbReference>
<proteinExistence type="predicted"/>
<dbReference type="SUPFAM" id="SSF48403">
    <property type="entry name" value="Ankyrin repeat"/>
    <property type="match status" value="1"/>
</dbReference>
<dbReference type="PROSITE" id="PS50297">
    <property type="entry name" value="ANK_REP_REGION"/>
    <property type="match status" value="1"/>
</dbReference>
<dbReference type="OrthoDB" id="341259at2759"/>
<organism evidence="7 8">
    <name type="scientific">Coniophora puteana (strain RWD-64-598)</name>
    <name type="common">Brown rot fungus</name>
    <dbReference type="NCBI Taxonomy" id="741705"/>
    <lineage>
        <taxon>Eukaryota</taxon>
        <taxon>Fungi</taxon>
        <taxon>Dikarya</taxon>
        <taxon>Basidiomycota</taxon>
        <taxon>Agaricomycotina</taxon>
        <taxon>Agaricomycetes</taxon>
        <taxon>Agaricomycetidae</taxon>
        <taxon>Boletales</taxon>
        <taxon>Coniophorineae</taxon>
        <taxon>Coniophoraceae</taxon>
        <taxon>Coniophora</taxon>
    </lineage>
</organism>
<comment type="caution">
    <text evidence="7">The sequence shown here is derived from an EMBL/GenBank/DDBJ whole genome shotgun (WGS) entry which is preliminary data.</text>
</comment>
<dbReference type="PANTHER" id="PTHR24119:SF0">
    <property type="entry name" value="ACYL-COA-BINDING DOMAIN-CONTAINING PROTEIN 6"/>
    <property type="match status" value="1"/>
</dbReference>
<reference evidence="8" key="1">
    <citation type="journal article" date="2012" name="Science">
        <title>The Paleozoic origin of enzymatic lignin decomposition reconstructed from 31 fungal genomes.</title>
        <authorList>
            <person name="Floudas D."/>
            <person name="Binder M."/>
            <person name="Riley R."/>
            <person name="Barry K."/>
            <person name="Blanchette R.A."/>
            <person name="Henrissat B."/>
            <person name="Martinez A.T."/>
            <person name="Otillar R."/>
            <person name="Spatafora J.W."/>
            <person name="Yadav J.S."/>
            <person name="Aerts A."/>
            <person name="Benoit I."/>
            <person name="Boyd A."/>
            <person name="Carlson A."/>
            <person name="Copeland A."/>
            <person name="Coutinho P.M."/>
            <person name="de Vries R.P."/>
            <person name="Ferreira P."/>
            <person name="Findley K."/>
            <person name="Foster B."/>
            <person name="Gaskell J."/>
            <person name="Glotzer D."/>
            <person name="Gorecki P."/>
            <person name="Heitman J."/>
            <person name="Hesse C."/>
            <person name="Hori C."/>
            <person name="Igarashi K."/>
            <person name="Jurgens J.A."/>
            <person name="Kallen N."/>
            <person name="Kersten P."/>
            <person name="Kohler A."/>
            <person name="Kuees U."/>
            <person name="Kumar T.K.A."/>
            <person name="Kuo A."/>
            <person name="LaButti K."/>
            <person name="Larrondo L.F."/>
            <person name="Lindquist E."/>
            <person name="Ling A."/>
            <person name="Lombard V."/>
            <person name="Lucas S."/>
            <person name="Lundell T."/>
            <person name="Martin R."/>
            <person name="McLaughlin D.J."/>
            <person name="Morgenstern I."/>
            <person name="Morin E."/>
            <person name="Murat C."/>
            <person name="Nagy L.G."/>
            <person name="Nolan M."/>
            <person name="Ohm R.A."/>
            <person name="Patyshakuliyeva A."/>
            <person name="Rokas A."/>
            <person name="Ruiz-Duenas F.J."/>
            <person name="Sabat G."/>
            <person name="Salamov A."/>
            <person name="Samejima M."/>
            <person name="Schmutz J."/>
            <person name="Slot J.C."/>
            <person name="St John F."/>
            <person name="Stenlid J."/>
            <person name="Sun H."/>
            <person name="Sun S."/>
            <person name="Syed K."/>
            <person name="Tsang A."/>
            <person name="Wiebenga A."/>
            <person name="Young D."/>
            <person name="Pisabarro A."/>
            <person name="Eastwood D.C."/>
            <person name="Martin F."/>
            <person name="Cullen D."/>
            <person name="Grigoriev I.V."/>
            <person name="Hibbett D.S."/>
        </authorList>
    </citation>
    <scope>NUCLEOTIDE SEQUENCE [LARGE SCALE GENOMIC DNA]</scope>
    <source>
        <strain evidence="8">RWD-64-598 SS2</strain>
    </source>
</reference>
<dbReference type="AlphaFoldDB" id="A0A5M3N5W3"/>
<dbReference type="KEGG" id="cput:CONPUDRAFT_46149"/>
<gene>
    <name evidence="7" type="ORF">CONPUDRAFT_46149</name>
</gene>
<dbReference type="RefSeq" id="XP_007762575.1">
    <property type="nucleotide sequence ID" value="XM_007764385.1"/>
</dbReference>
<keyword evidence="1" id="KW-0677">Repeat</keyword>
<evidence type="ECO:0000256" key="3">
    <source>
        <dbReference type="ARBA" id="ARBA00023121"/>
    </source>
</evidence>
<dbReference type="Pfam" id="PF00887">
    <property type="entry name" value="ACBP"/>
    <property type="match status" value="1"/>
</dbReference>
<feature type="repeat" description="ANK" evidence="4">
    <location>
        <begin position="181"/>
        <end position="213"/>
    </location>
</feature>
<dbReference type="OMA" id="ARSKWQA"/>
<name>A0A5M3N5W3_CONPW</name>
<dbReference type="PROSITE" id="PS50088">
    <property type="entry name" value="ANK_REPEAT"/>
    <property type="match status" value="1"/>
</dbReference>
<dbReference type="InterPro" id="IPR000582">
    <property type="entry name" value="Acyl-CoA-binding_protein"/>
</dbReference>
<dbReference type="InterPro" id="IPR014352">
    <property type="entry name" value="FERM/acyl-CoA-bd_prot_sf"/>
</dbReference>
<evidence type="ECO:0000256" key="4">
    <source>
        <dbReference type="PROSITE-ProRule" id="PRU00023"/>
    </source>
</evidence>
<dbReference type="SUPFAM" id="SSF47027">
    <property type="entry name" value="Acyl-CoA binding protein"/>
    <property type="match status" value="1"/>
</dbReference>
<evidence type="ECO:0000313" key="8">
    <source>
        <dbReference type="Proteomes" id="UP000053558"/>
    </source>
</evidence>
<accession>A0A5M3N5W3</accession>
<dbReference type="InterPro" id="IPR002110">
    <property type="entry name" value="Ankyrin_rpt"/>
</dbReference>
<keyword evidence="3" id="KW-0446">Lipid-binding</keyword>
<protein>
    <submittedName>
        <fullName evidence="7">Ankyrin</fullName>
    </submittedName>
</protein>
<evidence type="ECO:0000313" key="7">
    <source>
        <dbReference type="EMBL" id="EIW86810.1"/>
    </source>
</evidence>
<dbReference type="EMBL" id="JH711573">
    <property type="protein sequence ID" value="EIW86810.1"/>
    <property type="molecule type" value="Genomic_DNA"/>
</dbReference>
<evidence type="ECO:0000256" key="2">
    <source>
        <dbReference type="ARBA" id="ARBA00023043"/>
    </source>
</evidence>
<dbReference type="Gene3D" id="1.25.40.20">
    <property type="entry name" value="Ankyrin repeat-containing domain"/>
    <property type="match status" value="1"/>
</dbReference>
<dbReference type="PROSITE" id="PS51228">
    <property type="entry name" value="ACB_2"/>
    <property type="match status" value="1"/>
</dbReference>
<evidence type="ECO:0000259" key="6">
    <source>
        <dbReference type="PROSITE" id="PS51228"/>
    </source>
</evidence>
<evidence type="ECO:0000256" key="5">
    <source>
        <dbReference type="SAM" id="MobiDB-lite"/>
    </source>
</evidence>
<dbReference type="InterPro" id="IPR036770">
    <property type="entry name" value="Ankyrin_rpt-contain_sf"/>
</dbReference>
<evidence type="ECO:0000256" key="1">
    <source>
        <dbReference type="ARBA" id="ARBA00022737"/>
    </source>
</evidence>